<reference evidence="1 2" key="1">
    <citation type="journal article" date="2020" name="Nature">
        <title>Six reference-quality genomes reveal evolution of bat adaptations.</title>
        <authorList>
            <person name="Jebb D."/>
            <person name="Huang Z."/>
            <person name="Pippel M."/>
            <person name="Hughes G.M."/>
            <person name="Lavrichenko K."/>
            <person name="Devanna P."/>
            <person name="Winkler S."/>
            <person name="Jermiin L.S."/>
            <person name="Skirmuntt E.C."/>
            <person name="Katzourakis A."/>
            <person name="Burkitt-Gray L."/>
            <person name="Ray D.A."/>
            <person name="Sullivan K.A.M."/>
            <person name="Roscito J.G."/>
            <person name="Kirilenko B.M."/>
            <person name="Davalos L.M."/>
            <person name="Corthals A.P."/>
            <person name="Power M.L."/>
            <person name="Jones G."/>
            <person name="Ransome R.D."/>
            <person name="Dechmann D.K.N."/>
            <person name="Locatelli A.G."/>
            <person name="Puechmaille S.J."/>
            <person name="Fedrigo O."/>
            <person name="Jarvis E.D."/>
            <person name="Hiller M."/>
            <person name="Vernes S.C."/>
            <person name="Myers E.W."/>
            <person name="Teeling E.C."/>
        </authorList>
    </citation>
    <scope>NUCLEOTIDE SEQUENCE [LARGE SCALE GENOMIC DNA]</scope>
    <source>
        <strain evidence="1">MRouAeg1</strain>
        <tissue evidence="1">Muscle</tissue>
    </source>
</reference>
<dbReference type="EMBL" id="JACASE010000003">
    <property type="protein sequence ID" value="KAF6485871.1"/>
    <property type="molecule type" value="Genomic_DNA"/>
</dbReference>
<keyword evidence="2" id="KW-1185">Reference proteome</keyword>
<evidence type="ECO:0000313" key="2">
    <source>
        <dbReference type="Proteomes" id="UP000593571"/>
    </source>
</evidence>
<name>A0A7J8INK4_ROUAE</name>
<proteinExistence type="predicted"/>
<dbReference type="Proteomes" id="UP000593571">
    <property type="component" value="Unassembled WGS sequence"/>
</dbReference>
<evidence type="ECO:0000313" key="1">
    <source>
        <dbReference type="EMBL" id="KAF6485871.1"/>
    </source>
</evidence>
<organism evidence="1 2">
    <name type="scientific">Rousettus aegyptiacus</name>
    <name type="common">Egyptian fruit bat</name>
    <name type="synonym">Pteropus aegyptiacus</name>
    <dbReference type="NCBI Taxonomy" id="9407"/>
    <lineage>
        <taxon>Eukaryota</taxon>
        <taxon>Metazoa</taxon>
        <taxon>Chordata</taxon>
        <taxon>Craniata</taxon>
        <taxon>Vertebrata</taxon>
        <taxon>Euteleostomi</taxon>
        <taxon>Mammalia</taxon>
        <taxon>Eutheria</taxon>
        <taxon>Laurasiatheria</taxon>
        <taxon>Chiroptera</taxon>
        <taxon>Yinpterochiroptera</taxon>
        <taxon>Pteropodoidea</taxon>
        <taxon>Pteropodidae</taxon>
        <taxon>Rousettinae</taxon>
        <taxon>Rousettus</taxon>
    </lineage>
</organism>
<sequence>MGRQGVCVHLPAVLQQDHRIKAVLPLALAGSFSLGPDWSGITGDLPGRGSYRSWTPWSASSRGGPGQAGTRTPSARCMEEVTAHGPALDREGHKLTPISGPREPHGQAEAPERWPPGAGWGRCFSRWSNPWKHYQGDAEAGVQPPFCRLHLRIEIHLNVMALIPKYSSPPLRKAAFSMAQCQHQPPMNSINI</sequence>
<dbReference type="AlphaFoldDB" id="A0A7J8INK4"/>
<comment type="caution">
    <text evidence="1">The sequence shown here is derived from an EMBL/GenBank/DDBJ whole genome shotgun (WGS) entry which is preliminary data.</text>
</comment>
<accession>A0A7J8INK4</accession>
<gene>
    <name evidence="1" type="ORF">HJG63_013165</name>
</gene>
<protein>
    <submittedName>
        <fullName evidence="1">Mediator complex subunit 22</fullName>
    </submittedName>
</protein>